<sequence length="528" mass="59509">MAIKNTDEYIDSHLAIAEKYGKPVVLEEFGFPRDGFKFAQGSPTRSRDRYYRHVFNRIVESAREGGLFAGLNFWGWGGLASQSETNIFWRPGDDYCGDPAQEQQGLNSVYAGDISTLWVIKRAADQIEKALLPSVNFDYEGNDGIFENEGKNNLDFTVNAVKAYEGELELVLSTDFGDTVDTQRARCDLGEGEKEFSFELDLVPGFYSAVVNFIDKDGNCVELGRTNIGCAPEKISSPQDKQPDFDEFWSRTLDELAAVAPEYRMTLLEEHSNDVRRSYRVDMKSLGGEPVSGLLVMPVKEGKYPAMIHYMGYGSDVWYADPSSNPEMIDFTLCVRNQAMNRKPGEDSDWCTRGLEDKETYYYRGAFADAVRAVDFVCSLEKTDLSRVFAEGESQGGALTLAAASLDHRFKAIVASAPFLNDYRDYFSLVGWPGGPIIGYAKENGISDEDMYRTLSYFDIKNFTDKIECPMLMAVGLQDVTCPPHTNFAGYNHIKTDKKWICYPHSGHNVWQQPQWPGAREEYFKGYL</sequence>
<dbReference type="InterPro" id="IPR001547">
    <property type="entry name" value="Glyco_hydro_5"/>
</dbReference>
<dbReference type="AlphaFoldDB" id="A0A2I2K945"/>
<dbReference type="SMR" id="A0A2I2K945"/>
<reference evidence="5" key="1">
    <citation type="submission" date="2017-02" db="EMBL/GenBank/DDBJ databases">
        <authorList>
            <person name="Peterson S.W."/>
        </authorList>
    </citation>
    <scope>NUCLEOTIDE SEQUENCE</scope>
</reference>
<dbReference type="InterPro" id="IPR008391">
    <property type="entry name" value="AXE1_dom"/>
</dbReference>
<dbReference type="EMBL" id="LT796703">
    <property type="protein sequence ID" value="SJX74200.1"/>
    <property type="molecule type" value="Genomic_DNA"/>
</dbReference>
<name>A0A2I2K945_9ZZZZ</name>
<dbReference type="Gene3D" id="3.40.50.1820">
    <property type="entry name" value="alpha/beta hydrolase"/>
    <property type="match status" value="1"/>
</dbReference>
<dbReference type="PANTHER" id="PTHR40111">
    <property type="entry name" value="CEPHALOSPORIN-C DEACETYLASE"/>
    <property type="match status" value="1"/>
</dbReference>
<keyword evidence="1" id="KW-0378">Hydrolase</keyword>
<dbReference type="Pfam" id="PF26410">
    <property type="entry name" value="GH5_mannosidase"/>
    <property type="match status" value="1"/>
</dbReference>
<feature type="domain" description="Glycoside hydrolase family 5" evidence="4">
    <location>
        <begin position="1"/>
        <end position="129"/>
    </location>
</feature>
<dbReference type="InterPro" id="IPR017853">
    <property type="entry name" value="GH"/>
</dbReference>
<proteinExistence type="predicted"/>
<dbReference type="Gene3D" id="3.20.20.80">
    <property type="entry name" value="Glycosidases"/>
    <property type="match status" value="1"/>
</dbReference>
<dbReference type="GO" id="GO:0052689">
    <property type="term" value="F:carboxylic ester hydrolase activity"/>
    <property type="evidence" value="ECO:0007669"/>
    <property type="project" value="TreeGrafter"/>
</dbReference>
<organism evidence="5">
    <name type="scientific">feces metagenome</name>
    <dbReference type="NCBI Taxonomy" id="1861841"/>
    <lineage>
        <taxon>unclassified sequences</taxon>
        <taxon>metagenomes</taxon>
        <taxon>organismal metagenomes</taxon>
    </lineage>
</organism>
<evidence type="ECO:0000313" key="5">
    <source>
        <dbReference type="EMBL" id="SJX74200.1"/>
    </source>
</evidence>
<evidence type="ECO:0000259" key="4">
    <source>
        <dbReference type="Pfam" id="PF26410"/>
    </source>
</evidence>
<dbReference type="SUPFAM" id="SSF53474">
    <property type="entry name" value="alpha/beta-Hydrolases"/>
    <property type="match status" value="1"/>
</dbReference>
<dbReference type="InterPro" id="IPR029058">
    <property type="entry name" value="AB_hydrolase_fold"/>
</dbReference>
<evidence type="ECO:0000256" key="2">
    <source>
        <dbReference type="ARBA" id="ARBA00023295"/>
    </source>
</evidence>
<feature type="domain" description="Acetyl xylan esterase" evidence="3">
    <location>
        <begin position="239"/>
        <end position="510"/>
    </location>
</feature>
<accession>A0A2I2K945</accession>
<dbReference type="InterPro" id="IPR039069">
    <property type="entry name" value="CE7"/>
</dbReference>
<evidence type="ECO:0000259" key="3">
    <source>
        <dbReference type="Pfam" id="PF05448"/>
    </source>
</evidence>
<dbReference type="Pfam" id="PF05448">
    <property type="entry name" value="AXE1"/>
    <property type="match status" value="1"/>
</dbReference>
<evidence type="ECO:0000256" key="1">
    <source>
        <dbReference type="ARBA" id="ARBA00022801"/>
    </source>
</evidence>
<dbReference type="PANTHER" id="PTHR40111:SF1">
    <property type="entry name" value="CEPHALOSPORIN-C DEACETYLASE"/>
    <property type="match status" value="1"/>
</dbReference>
<protein>
    <submittedName>
        <fullName evidence="5">Endo-1,4-beta-mannosidase</fullName>
    </submittedName>
</protein>
<reference evidence="5" key="2">
    <citation type="submission" date="2017-12" db="EMBL/GenBank/DDBJ databases">
        <title>Two new gene clusters involved in the degradation of lignocelluloses from the fecal microbiota of Tunisian dromedary.</title>
        <authorList>
            <person name="Rihab A."/>
            <person name="Elisabeth L."/>
            <person name="Gabrielle P.-V."/>
            <person name="Sahar T."/>
            <person name="Monia M."/>
            <person name="Fatma E."/>
            <person name="Samir B."/>
        </authorList>
    </citation>
    <scope>NUCLEOTIDE SEQUENCE</scope>
</reference>
<dbReference type="SUPFAM" id="SSF51445">
    <property type="entry name" value="(Trans)glycosidases"/>
    <property type="match status" value="1"/>
</dbReference>
<keyword evidence="2" id="KW-0326">Glycosidase</keyword>
<dbReference type="GO" id="GO:0005976">
    <property type="term" value="P:polysaccharide metabolic process"/>
    <property type="evidence" value="ECO:0007669"/>
    <property type="project" value="TreeGrafter"/>
</dbReference>